<sequence length="136" mass="15397">MNIQELDKELLSLFEKRIALSQMGYDHRDYDDVEEALHDLEDDFNDKYGDFLENILQEIHKEYCPESDVLLPTAYLARSFKETSDGGIEVGADAGVEVELEENPIASARLILLPSPTRIVLVVGKKKKIVWSADAE</sequence>
<protein>
    <submittedName>
        <fullName evidence="1">Uncharacterized protein</fullName>
    </submittedName>
</protein>
<evidence type="ECO:0000313" key="1">
    <source>
        <dbReference type="EMBL" id="MBB6003817.1"/>
    </source>
</evidence>
<evidence type="ECO:0000313" key="2">
    <source>
        <dbReference type="Proteomes" id="UP000524404"/>
    </source>
</evidence>
<proteinExistence type="predicted"/>
<keyword evidence="2" id="KW-1185">Reference proteome</keyword>
<dbReference type="Proteomes" id="UP000524404">
    <property type="component" value="Unassembled WGS sequence"/>
</dbReference>
<accession>A0A841EHY9</accession>
<organism evidence="1 2">
    <name type="scientific">Arcicella rosea</name>
    <dbReference type="NCBI Taxonomy" id="502909"/>
    <lineage>
        <taxon>Bacteria</taxon>
        <taxon>Pseudomonadati</taxon>
        <taxon>Bacteroidota</taxon>
        <taxon>Cytophagia</taxon>
        <taxon>Cytophagales</taxon>
        <taxon>Flectobacillaceae</taxon>
        <taxon>Arcicella</taxon>
    </lineage>
</organism>
<dbReference type="EMBL" id="JACHKT010000017">
    <property type="protein sequence ID" value="MBB6003817.1"/>
    <property type="molecule type" value="Genomic_DNA"/>
</dbReference>
<comment type="caution">
    <text evidence="1">The sequence shown here is derived from an EMBL/GenBank/DDBJ whole genome shotgun (WGS) entry which is preliminary data.</text>
</comment>
<reference evidence="1 2" key="1">
    <citation type="submission" date="2020-08" db="EMBL/GenBank/DDBJ databases">
        <title>Functional genomics of gut bacteria from endangered species of beetles.</title>
        <authorList>
            <person name="Carlos-Shanley C."/>
        </authorList>
    </citation>
    <scope>NUCLEOTIDE SEQUENCE [LARGE SCALE GENOMIC DNA]</scope>
    <source>
        <strain evidence="1 2">S00070</strain>
    </source>
</reference>
<name>A0A841EHY9_9BACT</name>
<dbReference type="AlphaFoldDB" id="A0A841EHY9"/>
<dbReference type="RefSeq" id="WP_184134462.1">
    <property type="nucleotide sequence ID" value="NZ_JACHKT010000017.1"/>
</dbReference>
<gene>
    <name evidence="1" type="ORF">HNP25_002476</name>
</gene>